<keyword evidence="1" id="KW-0472">Membrane</keyword>
<dbReference type="AlphaFoldDB" id="A0A429VBP7"/>
<dbReference type="Proteomes" id="UP000274661">
    <property type="component" value="Unassembled WGS sequence"/>
</dbReference>
<feature type="transmembrane region" description="Helical" evidence="1">
    <location>
        <begin position="158"/>
        <end position="178"/>
    </location>
</feature>
<dbReference type="InterPro" id="IPR005325">
    <property type="entry name" value="DUF308_memb"/>
</dbReference>
<accession>A0A429VBP7</accession>
<dbReference type="Pfam" id="PF03729">
    <property type="entry name" value="DUF308"/>
    <property type="match status" value="1"/>
</dbReference>
<dbReference type="RefSeq" id="WP_126719060.1">
    <property type="nucleotide sequence ID" value="NZ_RWJF01000001.1"/>
</dbReference>
<comment type="caution">
    <text evidence="2">The sequence shown here is derived from an EMBL/GenBank/DDBJ whole genome shotgun (WGS) entry which is preliminary data.</text>
</comment>
<keyword evidence="1" id="KW-1133">Transmembrane helix</keyword>
<feature type="transmembrane region" description="Helical" evidence="1">
    <location>
        <begin position="68"/>
        <end position="85"/>
    </location>
</feature>
<feature type="transmembrane region" description="Helical" evidence="1">
    <location>
        <begin position="91"/>
        <end position="112"/>
    </location>
</feature>
<feature type="transmembrane region" description="Helical" evidence="1">
    <location>
        <begin position="132"/>
        <end position="152"/>
    </location>
</feature>
<evidence type="ECO:0000313" key="3">
    <source>
        <dbReference type="Proteomes" id="UP000274661"/>
    </source>
</evidence>
<proteinExistence type="predicted"/>
<evidence type="ECO:0000313" key="2">
    <source>
        <dbReference type="EMBL" id="RST31232.1"/>
    </source>
</evidence>
<gene>
    <name evidence="2" type="ORF">HMF7854_10590</name>
</gene>
<keyword evidence="3" id="KW-1185">Reference proteome</keyword>
<name>A0A429VBP7_9SPHN</name>
<dbReference type="EMBL" id="RWJF01000001">
    <property type="protein sequence ID" value="RST31232.1"/>
    <property type="molecule type" value="Genomic_DNA"/>
</dbReference>
<protein>
    <recommendedName>
        <fullName evidence="4">HdeD family acid-resistance protein</fullName>
    </recommendedName>
</protein>
<dbReference type="OrthoDB" id="7574791at2"/>
<feature type="transmembrane region" description="Helical" evidence="1">
    <location>
        <begin position="40"/>
        <end position="61"/>
    </location>
</feature>
<keyword evidence="1" id="KW-0812">Transmembrane</keyword>
<sequence>MSDVRLPSARGARLISLAGWTVIVLSAGAALLPATGQVKAALIVGAMMMGAGIVELVAGAVRRETRPMAMLAGALTLAAGLWFWFKPGREFLPTVYVVTVWLLARGVILAIAGFRTGPGVRRWTWISAATDVALSLLLIAGLTSATLVVSLFGPTPEIVASFAWVLAASFVTTGLMLLEVASCAWDDIETREASERR</sequence>
<reference evidence="2 3" key="1">
    <citation type="submission" date="2018-12" db="EMBL/GenBank/DDBJ databases">
        <title>Sphingomonas sp. HMF7854 Genome sequencing and assembly.</title>
        <authorList>
            <person name="Cha I."/>
            <person name="Kang H."/>
            <person name="Kim H."/>
            <person name="Kang J."/>
            <person name="Joh K."/>
        </authorList>
    </citation>
    <scope>NUCLEOTIDE SEQUENCE [LARGE SCALE GENOMIC DNA]</scope>
    <source>
        <strain evidence="2 3">HMF7854</strain>
    </source>
</reference>
<evidence type="ECO:0008006" key="4">
    <source>
        <dbReference type="Google" id="ProtNLM"/>
    </source>
</evidence>
<feature type="transmembrane region" description="Helical" evidence="1">
    <location>
        <begin position="12"/>
        <end position="34"/>
    </location>
</feature>
<organism evidence="2 3">
    <name type="scientific">Sphingomonas ginkgonis</name>
    <dbReference type="NCBI Taxonomy" id="2315330"/>
    <lineage>
        <taxon>Bacteria</taxon>
        <taxon>Pseudomonadati</taxon>
        <taxon>Pseudomonadota</taxon>
        <taxon>Alphaproteobacteria</taxon>
        <taxon>Sphingomonadales</taxon>
        <taxon>Sphingomonadaceae</taxon>
        <taxon>Sphingomonas</taxon>
    </lineage>
</organism>
<evidence type="ECO:0000256" key="1">
    <source>
        <dbReference type="SAM" id="Phobius"/>
    </source>
</evidence>